<dbReference type="EMBL" id="OU503048">
    <property type="protein sequence ID" value="CAI9774276.1"/>
    <property type="molecule type" value="Genomic_DNA"/>
</dbReference>
<comment type="subcellular location">
    <subcellularLocation>
        <location evidence="1 6">Membrane</location>
        <topology evidence="1 6">Multi-pass membrane protein</topology>
    </subcellularLocation>
</comment>
<evidence type="ECO:0000256" key="5">
    <source>
        <dbReference type="ARBA" id="ARBA00023136"/>
    </source>
</evidence>
<evidence type="ECO:0000313" key="8">
    <source>
        <dbReference type="EMBL" id="CAI9774276.1"/>
    </source>
</evidence>
<evidence type="ECO:0000256" key="1">
    <source>
        <dbReference type="ARBA" id="ARBA00004141"/>
    </source>
</evidence>
<accession>A0AAD1ZU38</accession>
<comment type="caution">
    <text evidence="6">Lacks conserved residue(s) required for the propagation of feature annotation.</text>
</comment>
<dbReference type="Pfam" id="PF00892">
    <property type="entry name" value="EamA"/>
    <property type="match status" value="1"/>
</dbReference>
<evidence type="ECO:0000256" key="3">
    <source>
        <dbReference type="ARBA" id="ARBA00022692"/>
    </source>
</evidence>
<reference evidence="8" key="1">
    <citation type="submission" date="2023-05" db="EMBL/GenBank/DDBJ databases">
        <authorList>
            <person name="Huff M."/>
        </authorList>
    </citation>
    <scope>NUCLEOTIDE SEQUENCE</scope>
</reference>
<dbReference type="AlphaFoldDB" id="A0AAD1ZU38"/>
<dbReference type="GO" id="GO:0022857">
    <property type="term" value="F:transmembrane transporter activity"/>
    <property type="evidence" value="ECO:0007669"/>
    <property type="project" value="InterPro"/>
</dbReference>
<gene>
    <name evidence="8" type="ORF">FPE_LOCUS21706</name>
</gene>
<dbReference type="InterPro" id="IPR030184">
    <property type="entry name" value="WAT1-related"/>
</dbReference>
<evidence type="ECO:0000313" key="9">
    <source>
        <dbReference type="Proteomes" id="UP000834106"/>
    </source>
</evidence>
<organism evidence="8 9">
    <name type="scientific">Fraxinus pennsylvanica</name>
    <dbReference type="NCBI Taxonomy" id="56036"/>
    <lineage>
        <taxon>Eukaryota</taxon>
        <taxon>Viridiplantae</taxon>
        <taxon>Streptophyta</taxon>
        <taxon>Embryophyta</taxon>
        <taxon>Tracheophyta</taxon>
        <taxon>Spermatophyta</taxon>
        <taxon>Magnoliopsida</taxon>
        <taxon>eudicotyledons</taxon>
        <taxon>Gunneridae</taxon>
        <taxon>Pentapetalae</taxon>
        <taxon>asterids</taxon>
        <taxon>lamiids</taxon>
        <taxon>Lamiales</taxon>
        <taxon>Oleaceae</taxon>
        <taxon>Oleeae</taxon>
        <taxon>Fraxinus</taxon>
    </lineage>
</organism>
<dbReference type="GO" id="GO:0016020">
    <property type="term" value="C:membrane"/>
    <property type="evidence" value="ECO:0007669"/>
    <property type="project" value="UniProtKB-SubCell"/>
</dbReference>
<feature type="transmembrane region" description="Helical" evidence="6">
    <location>
        <begin position="52"/>
        <end position="68"/>
    </location>
</feature>
<keyword evidence="4 6" id="KW-1133">Transmembrane helix</keyword>
<dbReference type="Proteomes" id="UP000834106">
    <property type="component" value="Chromosome 13"/>
</dbReference>
<feature type="domain" description="EamA" evidence="7">
    <location>
        <begin position="5"/>
        <end position="100"/>
    </location>
</feature>
<evidence type="ECO:0000256" key="2">
    <source>
        <dbReference type="ARBA" id="ARBA00007635"/>
    </source>
</evidence>
<dbReference type="InterPro" id="IPR000620">
    <property type="entry name" value="EamA_dom"/>
</dbReference>
<dbReference type="PANTHER" id="PTHR31218">
    <property type="entry name" value="WAT1-RELATED PROTEIN"/>
    <property type="match status" value="1"/>
</dbReference>
<feature type="transmembrane region" description="Helical" evidence="6">
    <location>
        <begin position="23"/>
        <end position="45"/>
    </location>
</feature>
<sequence length="102" mass="11453">MFQTIFAGVNIVYKLAAKDGMKLSILVGYRFMFGTGFMVSVALLVERKKKPKLTWMVVFQTLLCILFGRSLGQNLYLKSMAMIFATFASALINLIPTLNIFS</sequence>
<keyword evidence="9" id="KW-1185">Reference proteome</keyword>
<name>A0AAD1ZU38_9LAMI</name>
<comment type="similarity">
    <text evidence="2 6">Belongs to the drug/metabolite transporter (DMT) superfamily. Plant drug/metabolite exporter (P-DME) (TC 2.A.7.4) family.</text>
</comment>
<proteinExistence type="inferred from homology"/>
<keyword evidence="5 6" id="KW-0472">Membrane</keyword>
<protein>
    <recommendedName>
        <fullName evidence="6">WAT1-related protein</fullName>
    </recommendedName>
</protein>
<keyword evidence="3 6" id="KW-0812">Transmembrane</keyword>
<evidence type="ECO:0000256" key="6">
    <source>
        <dbReference type="RuleBase" id="RU363077"/>
    </source>
</evidence>
<evidence type="ECO:0000256" key="4">
    <source>
        <dbReference type="ARBA" id="ARBA00022989"/>
    </source>
</evidence>
<evidence type="ECO:0000259" key="7">
    <source>
        <dbReference type="Pfam" id="PF00892"/>
    </source>
</evidence>
<feature type="transmembrane region" description="Helical" evidence="6">
    <location>
        <begin position="80"/>
        <end position="101"/>
    </location>
</feature>